<feature type="region of interest" description="Disordered" evidence="5">
    <location>
        <begin position="234"/>
        <end position="329"/>
    </location>
</feature>
<feature type="compositionally biased region" description="Gly residues" evidence="5">
    <location>
        <begin position="347"/>
        <end position="385"/>
    </location>
</feature>
<dbReference type="InterPro" id="IPR009571">
    <property type="entry name" value="SUR7/Rim9-like_fungi"/>
</dbReference>
<dbReference type="EMBL" id="JAVHNQ010000010">
    <property type="protein sequence ID" value="KAK6337878.1"/>
    <property type="molecule type" value="Genomic_DNA"/>
</dbReference>
<gene>
    <name evidence="7" type="primary">RIM9</name>
    <name evidence="7" type="ORF">TWF696_001356</name>
</gene>
<keyword evidence="4 6" id="KW-0472">Membrane</keyword>
<evidence type="ECO:0000256" key="5">
    <source>
        <dbReference type="SAM" id="MobiDB-lite"/>
    </source>
</evidence>
<feature type="compositionally biased region" description="Gly residues" evidence="5">
    <location>
        <begin position="392"/>
        <end position="404"/>
    </location>
</feature>
<feature type="region of interest" description="Disordered" evidence="5">
    <location>
        <begin position="347"/>
        <end position="511"/>
    </location>
</feature>
<evidence type="ECO:0000256" key="4">
    <source>
        <dbReference type="ARBA" id="ARBA00023136"/>
    </source>
</evidence>
<dbReference type="InterPro" id="IPR051380">
    <property type="entry name" value="pH-response_reg_palI/RIM9"/>
</dbReference>
<evidence type="ECO:0000256" key="1">
    <source>
        <dbReference type="ARBA" id="ARBA00004141"/>
    </source>
</evidence>
<dbReference type="GO" id="GO:0035838">
    <property type="term" value="C:growing cell tip"/>
    <property type="evidence" value="ECO:0007669"/>
    <property type="project" value="TreeGrafter"/>
</dbReference>
<feature type="transmembrane region" description="Helical" evidence="6">
    <location>
        <begin position="84"/>
        <end position="107"/>
    </location>
</feature>
<dbReference type="Proteomes" id="UP001375240">
    <property type="component" value="Unassembled WGS sequence"/>
</dbReference>
<feature type="region of interest" description="Disordered" evidence="5">
    <location>
        <begin position="542"/>
        <end position="783"/>
    </location>
</feature>
<feature type="compositionally biased region" description="Polar residues" evidence="5">
    <location>
        <begin position="543"/>
        <end position="556"/>
    </location>
</feature>
<dbReference type="PANTHER" id="PTHR28013:SF3">
    <property type="entry name" value="PROTEIN DCV1-RELATED"/>
    <property type="match status" value="1"/>
</dbReference>
<reference evidence="7 8" key="1">
    <citation type="submission" date="2019-10" db="EMBL/GenBank/DDBJ databases">
        <authorList>
            <person name="Palmer J.M."/>
        </authorList>
    </citation>
    <scope>NUCLEOTIDE SEQUENCE [LARGE SCALE GENOMIC DNA]</scope>
    <source>
        <strain evidence="7 8">TWF696</strain>
    </source>
</reference>
<evidence type="ECO:0000313" key="8">
    <source>
        <dbReference type="Proteomes" id="UP001375240"/>
    </source>
</evidence>
<feature type="region of interest" description="Disordered" evidence="5">
    <location>
        <begin position="210"/>
        <end position="229"/>
    </location>
</feature>
<sequence>MIRAATPLTILLFAAFALLLISILSVPIIKPITLATYQDVSYGVFGYCVENKCSPIEIGYNPDTALNKTTKTDFTLPSKARHSLSSLLIIHPIAAALTLVLTILAACSHLHGPANNPRYLLATLLFALPTFLATLLAFLVDILLFIPHLQWGGWIVLAATICILTAGIMTCAMRRTVVSRAAQKARIATNAEMNGEIYREQQAATIAAAYGPSSSAGGNSASSGAPLREPKIPEFATFEMTRKPSTDTDRTPLNPRGQTPQPQQPGDLPRFPSPQQNAPGGFDPNLPRHPTPGRDEYNPSLNRQRSNHTINSDTYGPPSSFDRGGTPPVPPIMMGPGGRGGYPMRGGPMRGRGGPGMGPPRGGGFGPPRGGMGPRGGPGMGPRGGGMHRGRGGPNGFYVGGPNGSMGSVEERPYIGPGPPPLFMRPGDQGPPDFDRRQPPGFDSDNMYGPPPRRPNMQTPPNDNRPGGPYGPLMRRPTNEMSRDDLGYAQPENPRYASPPPLPIQTPANENRYSAAYEMDAAPIMSLDPIGMAVVGQPIANARTPSPALQSPTSRYSQDEYVPPRTAWATAGKEPPSDDHLPAAVLPVELPTSAPSPQQPQPDPSSPTRSRRSQDYYEDVDPRFDNSGPINNPAIPSILTPGYAPPPTMAIAEYPPDTRGNEYPLDTRGNEYPNDYPLDTRGPHARSPPPPPLQDPQFVAQPIYQDGNGSSEELQPGQRSPAMSTSSHFTSISQRGVNPRWPGDGPSARRPPPRQPDALFASNPDFELPTRGGRGGRRGAFGY</sequence>
<feature type="compositionally biased region" description="Basic and acidic residues" evidence="5">
    <location>
        <begin position="240"/>
        <end position="250"/>
    </location>
</feature>
<feature type="compositionally biased region" description="Basic and acidic residues" evidence="5">
    <location>
        <begin position="477"/>
        <end position="486"/>
    </location>
</feature>
<feature type="transmembrane region" description="Helical" evidence="6">
    <location>
        <begin position="151"/>
        <end position="173"/>
    </location>
</feature>
<evidence type="ECO:0000313" key="7">
    <source>
        <dbReference type="EMBL" id="KAK6337878.1"/>
    </source>
</evidence>
<comment type="caution">
    <text evidence="7">The sequence shown here is derived from an EMBL/GenBank/DDBJ whole genome shotgun (WGS) entry which is preliminary data.</text>
</comment>
<comment type="subcellular location">
    <subcellularLocation>
        <location evidence="1">Membrane</location>
        <topology evidence="1">Multi-pass membrane protein</topology>
    </subcellularLocation>
</comment>
<evidence type="ECO:0000256" key="6">
    <source>
        <dbReference type="SAM" id="Phobius"/>
    </source>
</evidence>
<keyword evidence="8" id="KW-1185">Reference proteome</keyword>
<name>A0AAV9UCT9_9PEZI</name>
<feature type="transmembrane region" description="Helical" evidence="6">
    <location>
        <begin position="119"/>
        <end position="145"/>
    </location>
</feature>
<organism evidence="7 8">
    <name type="scientific">Orbilia brochopaga</name>
    <dbReference type="NCBI Taxonomy" id="3140254"/>
    <lineage>
        <taxon>Eukaryota</taxon>
        <taxon>Fungi</taxon>
        <taxon>Dikarya</taxon>
        <taxon>Ascomycota</taxon>
        <taxon>Pezizomycotina</taxon>
        <taxon>Orbiliomycetes</taxon>
        <taxon>Orbiliales</taxon>
        <taxon>Orbiliaceae</taxon>
        <taxon>Orbilia</taxon>
    </lineage>
</organism>
<keyword evidence="3 6" id="KW-1133">Transmembrane helix</keyword>
<dbReference type="AlphaFoldDB" id="A0AAV9UCT9"/>
<dbReference type="Pfam" id="PF06687">
    <property type="entry name" value="SUR7"/>
    <property type="match status" value="1"/>
</dbReference>
<feature type="compositionally biased region" description="Low complexity" evidence="5">
    <location>
        <begin position="255"/>
        <end position="266"/>
    </location>
</feature>
<evidence type="ECO:0000256" key="3">
    <source>
        <dbReference type="ARBA" id="ARBA00022989"/>
    </source>
</evidence>
<feature type="compositionally biased region" description="Polar residues" evidence="5">
    <location>
        <begin position="707"/>
        <end position="736"/>
    </location>
</feature>
<dbReference type="GO" id="GO:0005886">
    <property type="term" value="C:plasma membrane"/>
    <property type="evidence" value="ECO:0007669"/>
    <property type="project" value="InterPro"/>
</dbReference>
<feature type="compositionally biased region" description="Low complexity" evidence="5">
    <location>
        <begin position="210"/>
        <end position="225"/>
    </location>
</feature>
<proteinExistence type="predicted"/>
<feature type="compositionally biased region" description="Basic and acidic residues" evidence="5">
    <location>
        <begin position="612"/>
        <end position="624"/>
    </location>
</feature>
<evidence type="ECO:0000256" key="2">
    <source>
        <dbReference type="ARBA" id="ARBA00022692"/>
    </source>
</evidence>
<keyword evidence="2 6" id="KW-0812">Transmembrane</keyword>
<feature type="compositionally biased region" description="Polar residues" evidence="5">
    <location>
        <begin position="299"/>
        <end position="314"/>
    </location>
</feature>
<dbReference type="GO" id="GO:0032153">
    <property type="term" value="C:cell division site"/>
    <property type="evidence" value="ECO:0007669"/>
    <property type="project" value="TreeGrafter"/>
</dbReference>
<accession>A0AAV9UCT9</accession>
<dbReference type="PANTHER" id="PTHR28013">
    <property type="entry name" value="PROTEIN DCV1-RELATED"/>
    <property type="match status" value="1"/>
</dbReference>
<protein>
    <submittedName>
        <fullName evidence="7">Regulator of ime2</fullName>
    </submittedName>
</protein>